<dbReference type="PANTHER" id="PTHR23528">
    <property type="match status" value="1"/>
</dbReference>
<comment type="subcellular location">
    <subcellularLocation>
        <location evidence="1">Cell membrane</location>
        <topology evidence="1">Multi-pass membrane protein</topology>
    </subcellularLocation>
</comment>
<dbReference type="InterPro" id="IPR036259">
    <property type="entry name" value="MFS_trans_sf"/>
</dbReference>
<dbReference type="RefSeq" id="WP_094660330.1">
    <property type="nucleotide sequence ID" value="NZ_MWWR01000004.1"/>
</dbReference>
<feature type="transmembrane region" description="Helical" evidence="6">
    <location>
        <begin position="236"/>
        <end position="259"/>
    </location>
</feature>
<dbReference type="EMBL" id="MWWR01000004">
    <property type="protein sequence ID" value="OZG52310.1"/>
    <property type="molecule type" value="Genomic_DNA"/>
</dbReference>
<comment type="caution">
    <text evidence="8">The sequence shown here is derived from an EMBL/GenBank/DDBJ whole genome shotgun (WGS) entry which is preliminary data.</text>
</comment>
<evidence type="ECO:0000256" key="1">
    <source>
        <dbReference type="ARBA" id="ARBA00004651"/>
    </source>
</evidence>
<dbReference type="GO" id="GO:0005886">
    <property type="term" value="C:plasma membrane"/>
    <property type="evidence" value="ECO:0007669"/>
    <property type="project" value="UniProtKB-SubCell"/>
</dbReference>
<feature type="transmembrane region" description="Helical" evidence="6">
    <location>
        <begin position="176"/>
        <end position="198"/>
    </location>
</feature>
<dbReference type="Gene3D" id="1.20.1250.20">
    <property type="entry name" value="MFS general substrate transporter like domains"/>
    <property type="match status" value="2"/>
</dbReference>
<dbReference type="SUPFAM" id="SSF103473">
    <property type="entry name" value="MFS general substrate transporter"/>
    <property type="match status" value="1"/>
</dbReference>
<accession>A0A261EZL4</accession>
<feature type="transmembrane region" description="Helical" evidence="6">
    <location>
        <begin position="527"/>
        <end position="548"/>
    </location>
</feature>
<name>A0A261EZL4_9BIFI</name>
<feature type="transmembrane region" description="Helical" evidence="6">
    <location>
        <begin position="454"/>
        <end position="471"/>
    </location>
</feature>
<dbReference type="OrthoDB" id="7584869at2"/>
<proteinExistence type="predicted"/>
<feature type="compositionally biased region" description="Basic and acidic residues" evidence="5">
    <location>
        <begin position="26"/>
        <end position="40"/>
    </location>
</feature>
<protein>
    <submittedName>
        <fullName evidence="8">Sucrose transporter</fullName>
    </submittedName>
</protein>
<dbReference type="CDD" id="cd06174">
    <property type="entry name" value="MFS"/>
    <property type="match status" value="1"/>
</dbReference>
<evidence type="ECO:0000256" key="3">
    <source>
        <dbReference type="ARBA" id="ARBA00022989"/>
    </source>
</evidence>
<feature type="transmembrane region" description="Helical" evidence="6">
    <location>
        <begin position="429"/>
        <end position="448"/>
    </location>
</feature>
<feature type="transmembrane region" description="Helical" evidence="6">
    <location>
        <begin position="210"/>
        <end position="230"/>
    </location>
</feature>
<dbReference type="AlphaFoldDB" id="A0A261EZL4"/>
<feature type="transmembrane region" description="Helical" evidence="6">
    <location>
        <begin position="305"/>
        <end position="324"/>
    </location>
</feature>
<gene>
    <name evidence="8" type="ORF">PSRA_0499</name>
</gene>
<dbReference type="Pfam" id="PF07690">
    <property type="entry name" value="MFS_1"/>
    <property type="match status" value="1"/>
</dbReference>
<evidence type="ECO:0000256" key="2">
    <source>
        <dbReference type="ARBA" id="ARBA00022692"/>
    </source>
</evidence>
<dbReference type="GO" id="GO:0022857">
    <property type="term" value="F:transmembrane transporter activity"/>
    <property type="evidence" value="ECO:0007669"/>
    <property type="project" value="InterPro"/>
</dbReference>
<feature type="transmembrane region" description="Helical" evidence="6">
    <location>
        <begin position="355"/>
        <end position="377"/>
    </location>
</feature>
<keyword evidence="2 6" id="KW-0812">Transmembrane</keyword>
<feature type="transmembrane region" description="Helical" evidence="6">
    <location>
        <begin position="397"/>
        <end position="417"/>
    </location>
</feature>
<feature type="domain" description="Major facilitator superfamily (MFS) profile" evidence="7">
    <location>
        <begin position="134"/>
        <end position="551"/>
    </location>
</feature>
<keyword evidence="4 6" id="KW-0472">Membrane</keyword>
<evidence type="ECO:0000259" key="7">
    <source>
        <dbReference type="PROSITE" id="PS50850"/>
    </source>
</evidence>
<evidence type="ECO:0000313" key="8">
    <source>
        <dbReference type="EMBL" id="OZG52310.1"/>
    </source>
</evidence>
<dbReference type="InterPro" id="IPR011701">
    <property type="entry name" value="MFS"/>
</dbReference>
<dbReference type="PANTHER" id="PTHR23528:SF1">
    <property type="entry name" value="MAJOR FACILITATOR SUPERFAMILY (MFS) PROFILE DOMAIN-CONTAINING PROTEIN"/>
    <property type="match status" value="1"/>
</dbReference>
<sequence length="554" mass="58866">MSDLDDRNVPSGRDSDEADEPVPEAAPERTEADEDREKIPGIETPDISHAFSQAQFESVDRLAEPFTTREDRPEGEPETVTNTDVQNVVAATSATPAAALSGVAGAEALNPESAFNDMRDPMVAADGSRPTKKEVVRLGIGFTLSAVLCAIPWVALNSIILPAVLENINASGKESMLGAINAVGSIVALLANIIFGTLSDLTRSKWGKRSPWIIAGGIVAGLSVGAIVLVQHSYGAIMFFWCMAQMGYNIMLAPFVATMSDRVPDKFRGRVSGFYGAGIAAGQTLGSFVGAALLRQGQSGMNAGWMMGMGVFALIGIIVVAVWPREKSNEDEPREKFSVRMLLMSFRPPRHAPDFYYALAGRTLMMGGYWMINSYLLYIAQDYVFAGDSDANGKASALIATMSVITLIVSMIAALGAGPITDRIGRRKLPVALASCLFAVGSLMPLLFPSSVGMYLFAAIAGLGYGTYNAIDQALNVSVLPNPDEAGKDLGILNLANTLSTVIGSLLTSGIVLIVKASMGVTETPKQAYTVVFIVAIVIVLIAAWLIMRIKKVK</sequence>
<feature type="transmembrane region" description="Helical" evidence="6">
    <location>
        <begin position="492"/>
        <end position="515"/>
    </location>
</feature>
<feature type="transmembrane region" description="Helical" evidence="6">
    <location>
        <begin position="135"/>
        <end position="156"/>
    </location>
</feature>
<keyword evidence="9" id="KW-1185">Reference proteome</keyword>
<organism evidence="8 9">
    <name type="scientific">Pseudoscardovia radai</name>
    <dbReference type="NCBI Taxonomy" id="987066"/>
    <lineage>
        <taxon>Bacteria</taxon>
        <taxon>Bacillati</taxon>
        <taxon>Actinomycetota</taxon>
        <taxon>Actinomycetes</taxon>
        <taxon>Bifidobacteriales</taxon>
        <taxon>Bifidobacteriaceae</taxon>
        <taxon>Pseudoscardovia</taxon>
    </lineage>
</organism>
<evidence type="ECO:0000313" key="9">
    <source>
        <dbReference type="Proteomes" id="UP000216725"/>
    </source>
</evidence>
<keyword evidence="3 6" id="KW-1133">Transmembrane helix</keyword>
<feature type="transmembrane region" description="Helical" evidence="6">
    <location>
        <begin position="271"/>
        <end position="293"/>
    </location>
</feature>
<dbReference type="InterPro" id="IPR020846">
    <property type="entry name" value="MFS_dom"/>
</dbReference>
<evidence type="ECO:0000256" key="6">
    <source>
        <dbReference type="SAM" id="Phobius"/>
    </source>
</evidence>
<dbReference type="PROSITE" id="PS50850">
    <property type="entry name" value="MFS"/>
    <property type="match status" value="1"/>
</dbReference>
<reference evidence="8 9" key="1">
    <citation type="journal article" date="2017" name="BMC Genomics">
        <title>Comparative genomic and phylogenomic analyses of the Bifidobacteriaceae family.</title>
        <authorList>
            <person name="Lugli G.A."/>
            <person name="Milani C."/>
            <person name="Turroni F."/>
            <person name="Duranti S."/>
            <person name="Mancabelli L."/>
            <person name="Mangifesta M."/>
            <person name="Ferrario C."/>
            <person name="Modesto M."/>
            <person name="Mattarelli P."/>
            <person name="Jiri K."/>
            <person name="van Sinderen D."/>
            <person name="Ventura M."/>
        </authorList>
    </citation>
    <scope>NUCLEOTIDE SEQUENCE [LARGE SCALE GENOMIC DNA]</scope>
    <source>
        <strain evidence="8 9">DSM 24742</strain>
    </source>
</reference>
<dbReference type="Proteomes" id="UP000216725">
    <property type="component" value="Unassembled WGS sequence"/>
</dbReference>
<evidence type="ECO:0000256" key="4">
    <source>
        <dbReference type="ARBA" id="ARBA00023136"/>
    </source>
</evidence>
<feature type="region of interest" description="Disordered" evidence="5">
    <location>
        <begin position="1"/>
        <end position="49"/>
    </location>
</feature>
<evidence type="ECO:0000256" key="5">
    <source>
        <dbReference type="SAM" id="MobiDB-lite"/>
    </source>
</evidence>